<comment type="caution">
    <text evidence="2">The sequence shown here is derived from an EMBL/GenBank/DDBJ whole genome shotgun (WGS) entry which is preliminary data.</text>
</comment>
<keyword evidence="1" id="KW-0472">Membrane</keyword>
<keyword evidence="1" id="KW-0812">Transmembrane</keyword>
<evidence type="ECO:0000313" key="3">
    <source>
        <dbReference type="Proteomes" id="UP001524642"/>
    </source>
</evidence>
<evidence type="ECO:0000256" key="1">
    <source>
        <dbReference type="SAM" id="Phobius"/>
    </source>
</evidence>
<organism evidence="2 3">
    <name type="scientific">Roseomonas populi</name>
    <dbReference type="NCBI Taxonomy" id="3121582"/>
    <lineage>
        <taxon>Bacteria</taxon>
        <taxon>Pseudomonadati</taxon>
        <taxon>Pseudomonadota</taxon>
        <taxon>Alphaproteobacteria</taxon>
        <taxon>Acetobacterales</taxon>
        <taxon>Roseomonadaceae</taxon>
        <taxon>Roseomonas</taxon>
    </lineage>
</organism>
<gene>
    <name evidence="2" type="ORF">NRP21_12200</name>
</gene>
<dbReference type="Proteomes" id="UP001524642">
    <property type="component" value="Unassembled WGS sequence"/>
</dbReference>
<feature type="transmembrane region" description="Helical" evidence="1">
    <location>
        <begin position="53"/>
        <end position="73"/>
    </location>
</feature>
<reference evidence="2 3" key="1">
    <citation type="submission" date="2022-06" db="EMBL/GenBank/DDBJ databases">
        <title>Roseomonas CN29.</title>
        <authorList>
            <person name="Cheng Y."/>
            <person name="He X."/>
        </authorList>
    </citation>
    <scope>NUCLEOTIDE SEQUENCE [LARGE SCALE GENOMIC DNA]</scope>
    <source>
        <strain evidence="2 3">CN29</strain>
    </source>
</reference>
<keyword evidence="3" id="KW-1185">Reference proteome</keyword>
<protein>
    <submittedName>
        <fullName evidence="2">Uncharacterized protein</fullName>
    </submittedName>
</protein>
<accession>A0ABT1X3Y7</accession>
<keyword evidence="1" id="KW-1133">Transmembrane helix</keyword>
<proteinExistence type="predicted"/>
<name>A0ABT1X3Y7_9PROT</name>
<dbReference type="EMBL" id="JANJOU010000008">
    <property type="protein sequence ID" value="MCR0982811.1"/>
    <property type="molecule type" value="Genomic_DNA"/>
</dbReference>
<sequence length="88" mass="9359">MLAGLFQLVTVVRRWASYGAQWAMILSGAQSALAGPFFVRVAGDTDPISIVNVALYTAFGAFYFLVSTIWVTVSDARGSMRVAAGASH</sequence>
<dbReference type="RefSeq" id="WP_257716471.1">
    <property type="nucleotide sequence ID" value="NZ_JANJOU010000008.1"/>
</dbReference>
<evidence type="ECO:0000313" key="2">
    <source>
        <dbReference type="EMBL" id="MCR0982811.1"/>
    </source>
</evidence>